<organism evidence="4 5">
    <name type="scientific">Streptomyces cacaoi</name>
    <dbReference type="NCBI Taxonomy" id="1898"/>
    <lineage>
        <taxon>Bacteria</taxon>
        <taxon>Bacillati</taxon>
        <taxon>Actinomycetota</taxon>
        <taxon>Actinomycetes</taxon>
        <taxon>Kitasatosporales</taxon>
        <taxon>Streptomycetaceae</taxon>
        <taxon>Streptomyces</taxon>
    </lineage>
</organism>
<evidence type="ECO:0000313" key="4">
    <source>
        <dbReference type="EMBL" id="GEB49088.1"/>
    </source>
</evidence>
<keyword evidence="2" id="KW-0808">Transferase</keyword>
<gene>
    <name evidence="4" type="ORF">SCA03_16390</name>
</gene>
<evidence type="ECO:0000256" key="2">
    <source>
        <dbReference type="ARBA" id="ARBA00022679"/>
    </source>
</evidence>
<dbReference type="GO" id="GO:0032259">
    <property type="term" value="P:methylation"/>
    <property type="evidence" value="ECO:0007669"/>
    <property type="project" value="UniProtKB-KW"/>
</dbReference>
<comment type="caution">
    <text evidence="4">The sequence shown here is derived from an EMBL/GenBank/DDBJ whole genome shotgun (WGS) entry which is preliminary data.</text>
</comment>
<dbReference type="OrthoDB" id="279734at2"/>
<dbReference type="Proteomes" id="UP000319210">
    <property type="component" value="Unassembled WGS sequence"/>
</dbReference>
<dbReference type="RefSeq" id="WP_086814428.1">
    <property type="nucleotide sequence ID" value="NZ_BJMM01000006.1"/>
</dbReference>
<dbReference type="GO" id="GO:0017000">
    <property type="term" value="P:antibiotic biosynthetic process"/>
    <property type="evidence" value="ECO:0007669"/>
    <property type="project" value="UniProtKB-ARBA"/>
</dbReference>
<protein>
    <recommendedName>
        <fullName evidence="3">Methyltransferase domain-containing protein</fullName>
    </recommendedName>
</protein>
<accession>A0A4Y3QXC7</accession>
<dbReference type="PANTHER" id="PTHR43861">
    <property type="entry name" value="TRANS-ACONITATE 2-METHYLTRANSFERASE-RELATED"/>
    <property type="match status" value="1"/>
</dbReference>
<evidence type="ECO:0000313" key="5">
    <source>
        <dbReference type="Proteomes" id="UP000319210"/>
    </source>
</evidence>
<dbReference type="AlphaFoldDB" id="A0A4Y3QXC7"/>
<sequence>MGNYYYSDGFAAFFDSRYTGWVHRFSPRLVDHLDGQELPERSVIDLCCGTGVTASVFCAAGWRATGVDGSAAMLDIARKKLAPALDSGALTLVEADARSFRTPRPAGACVSLDGALNHLDSVAELTACFAAVWESLLPGGEFVFDLYTGSHFRHWNNLTLTDDPDAVIVKRGVWDDTTRTGMLRVSGVHGSGPDIQRVSQTLRSWEYDDAEVAEALAAAGLEQAAHDFEPAHVKCDSGSCSLTPVPCRTIYRARRPR</sequence>
<proteinExistence type="predicted"/>
<keyword evidence="5" id="KW-1185">Reference proteome</keyword>
<dbReference type="SUPFAM" id="SSF53335">
    <property type="entry name" value="S-adenosyl-L-methionine-dependent methyltransferases"/>
    <property type="match status" value="1"/>
</dbReference>
<feature type="domain" description="Methyltransferase" evidence="3">
    <location>
        <begin position="43"/>
        <end position="140"/>
    </location>
</feature>
<dbReference type="InterPro" id="IPR029063">
    <property type="entry name" value="SAM-dependent_MTases_sf"/>
</dbReference>
<dbReference type="GO" id="GO:0008168">
    <property type="term" value="F:methyltransferase activity"/>
    <property type="evidence" value="ECO:0007669"/>
    <property type="project" value="UniProtKB-KW"/>
</dbReference>
<evidence type="ECO:0000256" key="1">
    <source>
        <dbReference type="ARBA" id="ARBA00022603"/>
    </source>
</evidence>
<dbReference type="CDD" id="cd02440">
    <property type="entry name" value="AdoMet_MTases"/>
    <property type="match status" value="1"/>
</dbReference>
<evidence type="ECO:0000259" key="3">
    <source>
        <dbReference type="Pfam" id="PF13649"/>
    </source>
</evidence>
<dbReference type="InterPro" id="IPR041698">
    <property type="entry name" value="Methyltransf_25"/>
</dbReference>
<dbReference type="PANTHER" id="PTHR43861:SF1">
    <property type="entry name" value="TRANS-ACONITATE 2-METHYLTRANSFERASE"/>
    <property type="match status" value="1"/>
</dbReference>
<keyword evidence="1" id="KW-0489">Methyltransferase</keyword>
<dbReference type="Gene3D" id="3.40.50.150">
    <property type="entry name" value="Vaccinia Virus protein VP39"/>
    <property type="match status" value="1"/>
</dbReference>
<dbReference type="EMBL" id="BJMM01000006">
    <property type="protein sequence ID" value="GEB49088.1"/>
    <property type="molecule type" value="Genomic_DNA"/>
</dbReference>
<name>A0A4Y3QXC7_STRCI</name>
<reference evidence="4 5" key="1">
    <citation type="submission" date="2019-06" db="EMBL/GenBank/DDBJ databases">
        <title>Whole genome shotgun sequence of Streptomyces cacaoi subsp. cacaoi NBRC 12748.</title>
        <authorList>
            <person name="Hosoyama A."/>
            <person name="Uohara A."/>
            <person name="Ohji S."/>
            <person name="Ichikawa N."/>
        </authorList>
    </citation>
    <scope>NUCLEOTIDE SEQUENCE [LARGE SCALE GENOMIC DNA]</scope>
    <source>
        <strain evidence="4 5">NBRC 12748</strain>
    </source>
</reference>
<dbReference type="Pfam" id="PF13649">
    <property type="entry name" value="Methyltransf_25"/>
    <property type="match status" value="1"/>
</dbReference>
<dbReference type="Gene3D" id="2.20.130.10">
    <property type="entry name" value="CAC2371-like domains"/>
    <property type="match status" value="1"/>
</dbReference>